<reference evidence="5 6" key="1">
    <citation type="submission" date="2018-09" db="EMBL/GenBank/DDBJ databases">
        <title>A high-quality reference genome of wild soybean provides a powerful tool to mine soybean genomes.</title>
        <authorList>
            <person name="Xie M."/>
            <person name="Chung C.Y.L."/>
            <person name="Li M.-W."/>
            <person name="Wong F.-L."/>
            <person name="Chan T.-F."/>
            <person name="Lam H.-M."/>
        </authorList>
    </citation>
    <scope>NUCLEOTIDE SEQUENCE [LARGE SCALE GENOMIC DNA]</scope>
    <source>
        <strain evidence="6">cv. W05</strain>
        <tissue evidence="5">Hypocotyl of etiolated seedlings</tissue>
    </source>
</reference>
<keyword evidence="6" id="KW-1185">Reference proteome</keyword>
<organism evidence="5 6">
    <name type="scientific">Glycine soja</name>
    <name type="common">Wild soybean</name>
    <dbReference type="NCBI Taxonomy" id="3848"/>
    <lineage>
        <taxon>Eukaryota</taxon>
        <taxon>Viridiplantae</taxon>
        <taxon>Streptophyta</taxon>
        <taxon>Embryophyta</taxon>
        <taxon>Tracheophyta</taxon>
        <taxon>Spermatophyta</taxon>
        <taxon>Magnoliopsida</taxon>
        <taxon>eudicotyledons</taxon>
        <taxon>Gunneridae</taxon>
        <taxon>Pentapetalae</taxon>
        <taxon>rosids</taxon>
        <taxon>fabids</taxon>
        <taxon>Fabales</taxon>
        <taxon>Fabaceae</taxon>
        <taxon>Papilionoideae</taxon>
        <taxon>50 kb inversion clade</taxon>
        <taxon>NPAAA clade</taxon>
        <taxon>indigoferoid/millettioid clade</taxon>
        <taxon>Phaseoleae</taxon>
        <taxon>Glycine</taxon>
        <taxon>Glycine subgen. Soja</taxon>
    </lineage>
</organism>
<keyword evidence="4" id="KW-0460">Magnesium</keyword>
<dbReference type="InterPro" id="IPR000092">
    <property type="entry name" value="Polyprenyl_synt"/>
</dbReference>
<proteinExistence type="inferred from homology"/>
<keyword evidence="3" id="KW-0479">Metal-binding</keyword>
<protein>
    <submittedName>
        <fullName evidence="5">Geranylgeranyl pyrophosphate synthase, chloroplastic</fullName>
    </submittedName>
</protein>
<dbReference type="PANTHER" id="PTHR43281:SF33">
    <property type="entry name" value="GERANYLGERANYL PYROPHOSPHATE SYNTHASE 7, CHLOROPLASTIC"/>
    <property type="match status" value="1"/>
</dbReference>
<evidence type="ECO:0000256" key="1">
    <source>
        <dbReference type="ARBA" id="ARBA00001946"/>
    </source>
</evidence>
<dbReference type="GO" id="GO:0008299">
    <property type="term" value="P:isoprenoid biosynthetic process"/>
    <property type="evidence" value="ECO:0007669"/>
    <property type="project" value="InterPro"/>
</dbReference>
<dbReference type="GO" id="GO:0046872">
    <property type="term" value="F:metal ion binding"/>
    <property type="evidence" value="ECO:0007669"/>
    <property type="project" value="UniProtKB-KW"/>
</dbReference>
<name>A0A445IDA6_GLYSO</name>
<evidence type="ECO:0000256" key="4">
    <source>
        <dbReference type="ARBA" id="ARBA00022842"/>
    </source>
</evidence>
<accession>A0A445IDA6</accession>
<comment type="caution">
    <text evidence="5">The sequence shown here is derived from an EMBL/GenBank/DDBJ whole genome shotgun (WGS) entry which is preliminary data.</text>
</comment>
<dbReference type="Proteomes" id="UP000289340">
    <property type="component" value="Chromosome 11"/>
</dbReference>
<evidence type="ECO:0000256" key="3">
    <source>
        <dbReference type="ARBA" id="ARBA00022723"/>
    </source>
</evidence>
<dbReference type="SUPFAM" id="SSF48576">
    <property type="entry name" value="Terpenoid synthases"/>
    <property type="match status" value="1"/>
</dbReference>
<dbReference type="SMR" id="A0A445IDA6"/>
<evidence type="ECO:0000313" key="5">
    <source>
        <dbReference type="EMBL" id="RZB84019.1"/>
    </source>
</evidence>
<dbReference type="InterPro" id="IPR008949">
    <property type="entry name" value="Isoprenoid_synthase_dom_sf"/>
</dbReference>
<dbReference type="EMBL" id="QZWG01000011">
    <property type="protein sequence ID" value="RZB84019.1"/>
    <property type="molecule type" value="Genomic_DNA"/>
</dbReference>
<sequence length="105" mass="11296">MALIHDNLPYMDNDDLYHGKPTNHKVYDEDVAVLAFAFEHVAVSTEGVSASRVVCAIGELAKSIGTEGLVAGQVVDIDSEGVANVGLETLEFIHVHKTTTLCWGQ</sequence>
<evidence type="ECO:0000313" key="6">
    <source>
        <dbReference type="Proteomes" id="UP000289340"/>
    </source>
</evidence>
<dbReference type="AlphaFoldDB" id="A0A445IDA6"/>
<dbReference type="Pfam" id="PF00348">
    <property type="entry name" value="polyprenyl_synt"/>
    <property type="match status" value="1"/>
</dbReference>
<dbReference type="Gene3D" id="1.10.600.10">
    <property type="entry name" value="Farnesyl Diphosphate Synthase"/>
    <property type="match status" value="1"/>
</dbReference>
<comment type="similarity">
    <text evidence="2">Belongs to the FPP/GGPP synthase family.</text>
</comment>
<comment type="cofactor">
    <cofactor evidence="1">
        <name>Mg(2+)</name>
        <dbReference type="ChEBI" id="CHEBI:18420"/>
    </cofactor>
</comment>
<dbReference type="PANTHER" id="PTHR43281">
    <property type="entry name" value="FARNESYL DIPHOSPHATE SYNTHASE"/>
    <property type="match status" value="1"/>
</dbReference>
<evidence type="ECO:0000256" key="2">
    <source>
        <dbReference type="ARBA" id="ARBA00006706"/>
    </source>
</evidence>
<dbReference type="GO" id="GO:0004311">
    <property type="term" value="F:geranylgeranyl diphosphate synthase activity"/>
    <property type="evidence" value="ECO:0007669"/>
    <property type="project" value="TreeGrafter"/>
</dbReference>
<gene>
    <name evidence="5" type="ORF">D0Y65_032459</name>
</gene>